<dbReference type="AlphaFoldDB" id="A0A0A2LW40"/>
<name>A0A0A2LW40_9FLAO</name>
<feature type="transmembrane region" description="Helical" evidence="1">
    <location>
        <begin position="6"/>
        <end position="27"/>
    </location>
</feature>
<keyword evidence="1" id="KW-1133">Transmembrane helix</keyword>
<reference evidence="2 3" key="1">
    <citation type="submission" date="2013-09" db="EMBL/GenBank/DDBJ databases">
        <authorList>
            <person name="Zeng Z."/>
            <person name="Chen C."/>
        </authorList>
    </citation>
    <scope>NUCLEOTIDE SEQUENCE [LARGE SCALE GENOMIC DNA]</scope>
    <source>
        <strain evidence="2 3">GH29-5</strain>
    </source>
</reference>
<organism evidence="2 3">
    <name type="scientific">Flavobacterium suncheonense GH29-5 = DSM 17707</name>
    <dbReference type="NCBI Taxonomy" id="1121899"/>
    <lineage>
        <taxon>Bacteria</taxon>
        <taxon>Pseudomonadati</taxon>
        <taxon>Bacteroidota</taxon>
        <taxon>Flavobacteriia</taxon>
        <taxon>Flavobacteriales</taxon>
        <taxon>Flavobacteriaceae</taxon>
        <taxon>Flavobacterium</taxon>
    </lineage>
</organism>
<evidence type="ECO:0000256" key="1">
    <source>
        <dbReference type="SAM" id="Phobius"/>
    </source>
</evidence>
<dbReference type="EMBL" id="JRLW01000089">
    <property type="protein sequence ID" value="KGO84572.1"/>
    <property type="molecule type" value="Genomic_DNA"/>
</dbReference>
<accession>A0A0A2LW40</accession>
<dbReference type="OrthoDB" id="7064562at2"/>
<evidence type="ECO:0000313" key="3">
    <source>
        <dbReference type="Proteomes" id="UP000030121"/>
    </source>
</evidence>
<keyword evidence="3" id="KW-1185">Reference proteome</keyword>
<evidence type="ECO:0000313" key="2">
    <source>
        <dbReference type="EMBL" id="KGO84572.1"/>
    </source>
</evidence>
<keyword evidence="1" id="KW-0472">Membrane</keyword>
<dbReference type="Proteomes" id="UP000030121">
    <property type="component" value="Unassembled WGS sequence"/>
</dbReference>
<sequence>MNKWKIAFWICFVFLILVIGFSTYSIVDQGVTLTYQKEGYQNTENDLDNLIGIINRTDLTKIQIEKELKNHIFYEHMNFKLDTISLERVSLIFENDKLIKIQKNW</sequence>
<protein>
    <submittedName>
        <fullName evidence="2">Uncharacterized protein</fullName>
    </submittedName>
</protein>
<gene>
    <name evidence="2" type="ORF">Q764_14495</name>
</gene>
<keyword evidence="1" id="KW-0812">Transmembrane</keyword>
<dbReference type="RefSeq" id="WP_026980983.1">
    <property type="nucleotide sequence ID" value="NZ_AUCZ01000027.1"/>
</dbReference>
<proteinExistence type="predicted"/>
<comment type="caution">
    <text evidence="2">The sequence shown here is derived from an EMBL/GenBank/DDBJ whole genome shotgun (WGS) entry which is preliminary data.</text>
</comment>